<dbReference type="InterPro" id="IPR002347">
    <property type="entry name" value="SDR_fam"/>
</dbReference>
<dbReference type="PANTHER" id="PTHR42879">
    <property type="entry name" value="3-OXOACYL-(ACYL-CARRIER-PROTEIN) REDUCTASE"/>
    <property type="match status" value="1"/>
</dbReference>
<name>A0ABZ0U4G2_9FIRM</name>
<organism evidence="3 4">
    <name type="scientific">Blautia producta</name>
    <dbReference type="NCBI Taxonomy" id="33035"/>
    <lineage>
        <taxon>Bacteria</taxon>
        <taxon>Bacillati</taxon>
        <taxon>Bacillota</taxon>
        <taxon>Clostridia</taxon>
        <taxon>Lachnospirales</taxon>
        <taxon>Lachnospiraceae</taxon>
        <taxon>Blautia</taxon>
    </lineage>
</organism>
<keyword evidence="3" id="KW-0560">Oxidoreductase</keyword>
<dbReference type="InterPro" id="IPR036291">
    <property type="entry name" value="NAD(P)-bd_dom_sf"/>
</dbReference>
<dbReference type="EMBL" id="CP136422">
    <property type="protein sequence ID" value="WPX72114.1"/>
    <property type="molecule type" value="Genomic_DNA"/>
</dbReference>
<reference evidence="3" key="1">
    <citation type="submission" date="2023-10" db="EMBL/GenBank/DDBJ databases">
        <title>Genome sequence of Blautia coccoides DSM 935.</title>
        <authorList>
            <person name="Boeer T."/>
            <person name="Bengelsdorf F.R."/>
            <person name="Daniel R."/>
            <person name="Poehlein A."/>
        </authorList>
    </citation>
    <scope>NUCLEOTIDE SEQUENCE [LARGE SCALE GENOMIC DNA]</scope>
    <source>
        <strain evidence="3">DSM 935</strain>
    </source>
</reference>
<protein>
    <submittedName>
        <fullName evidence="3">3-oxoacyl-[acyl-carrier-protein] reductase FabG</fullName>
        <ecNumber evidence="3">1.1.1.100</ecNumber>
    </submittedName>
</protein>
<proteinExistence type="inferred from homology"/>
<dbReference type="Proteomes" id="UP001325248">
    <property type="component" value="Chromosome"/>
</dbReference>
<dbReference type="Gene3D" id="3.40.50.720">
    <property type="entry name" value="NAD(P)-binding Rossmann-like Domain"/>
    <property type="match status" value="1"/>
</dbReference>
<dbReference type="PANTHER" id="PTHR42879:SF2">
    <property type="entry name" value="3-OXOACYL-[ACYL-CARRIER-PROTEIN] REDUCTASE FABG"/>
    <property type="match status" value="1"/>
</dbReference>
<dbReference type="PRINTS" id="PR00081">
    <property type="entry name" value="GDHRDH"/>
</dbReference>
<gene>
    <name evidence="3" type="primary">fabG_2</name>
    <name evidence="3" type="ORF">BLCOC_04380</name>
</gene>
<accession>A0ABZ0U4G2</accession>
<dbReference type="EC" id="1.1.1.100" evidence="3"/>
<dbReference type="InterPro" id="IPR050259">
    <property type="entry name" value="SDR"/>
</dbReference>
<comment type="similarity">
    <text evidence="1">Belongs to the short-chain dehydrogenases/reductases (SDR) family.</text>
</comment>
<dbReference type="GO" id="GO:0004316">
    <property type="term" value="F:3-oxoacyl-[acyl-carrier-protein] reductase (NADPH) activity"/>
    <property type="evidence" value="ECO:0007669"/>
    <property type="project" value="UniProtKB-EC"/>
</dbReference>
<evidence type="ECO:0000256" key="1">
    <source>
        <dbReference type="ARBA" id="ARBA00006484"/>
    </source>
</evidence>
<sequence length="256" mass="28066">MKCALDGRKIIVFGATGRVGKTVCRVLAEQGADVAVHCNRGREIAENVAESVRRSGGKAVTIQGNAADEADMHRCVREAYDFLGRVDGVVNLIHRDREFEPCKAADMSWKDWEPHVEAMQAHFHICKAVIPYMRRQQYGRIVYLSGGLSCRFFEGCAPFSAVKAGMNAFSKTVALEEGKFNITVNTVAPGKIATSGQNLGGEWGELEKRQMDSNPLKRFASLEDVAYAIMVFLIPENGYLTGQTVFAAGGEIMPMP</sequence>
<keyword evidence="4" id="KW-1185">Reference proteome</keyword>
<dbReference type="Pfam" id="PF13561">
    <property type="entry name" value="adh_short_C2"/>
    <property type="match status" value="1"/>
</dbReference>
<evidence type="ECO:0000313" key="4">
    <source>
        <dbReference type="Proteomes" id="UP001325248"/>
    </source>
</evidence>
<keyword evidence="2" id="KW-0753">Steroid metabolism</keyword>
<evidence type="ECO:0000256" key="2">
    <source>
        <dbReference type="ARBA" id="ARBA00023221"/>
    </source>
</evidence>
<keyword evidence="2" id="KW-0443">Lipid metabolism</keyword>
<dbReference type="SUPFAM" id="SSF51735">
    <property type="entry name" value="NAD(P)-binding Rossmann-fold domains"/>
    <property type="match status" value="1"/>
</dbReference>
<evidence type="ECO:0000313" key="3">
    <source>
        <dbReference type="EMBL" id="WPX72114.1"/>
    </source>
</evidence>